<evidence type="ECO:0000259" key="2">
    <source>
        <dbReference type="Pfam" id="PF14309"/>
    </source>
</evidence>
<gene>
    <name evidence="3" type="ORF">ACJIZ3_021996</name>
</gene>
<dbReference type="InterPro" id="IPR025486">
    <property type="entry name" value="DUF4378"/>
</dbReference>
<feature type="compositionally biased region" description="Low complexity" evidence="1">
    <location>
        <begin position="561"/>
        <end position="573"/>
    </location>
</feature>
<feature type="region of interest" description="Disordered" evidence="1">
    <location>
        <begin position="549"/>
        <end position="633"/>
    </location>
</feature>
<feature type="region of interest" description="Disordered" evidence="1">
    <location>
        <begin position="439"/>
        <end position="518"/>
    </location>
</feature>
<feature type="compositionally biased region" description="Basic and acidic residues" evidence="1">
    <location>
        <begin position="549"/>
        <end position="560"/>
    </location>
</feature>
<dbReference type="PANTHER" id="PTHR46836:SF8">
    <property type="entry name" value="AFADIN"/>
    <property type="match status" value="1"/>
</dbReference>
<evidence type="ECO:0000313" key="4">
    <source>
        <dbReference type="Proteomes" id="UP001634393"/>
    </source>
</evidence>
<dbReference type="PANTHER" id="PTHR46836">
    <property type="entry name" value="AFADIN"/>
    <property type="match status" value="1"/>
</dbReference>
<feature type="compositionally biased region" description="Basic residues" evidence="1">
    <location>
        <begin position="1"/>
        <end position="10"/>
    </location>
</feature>
<dbReference type="EMBL" id="JBJXBP010000006">
    <property type="protein sequence ID" value="KAL3825967.1"/>
    <property type="molecule type" value="Genomic_DNA"/>
</dbReference>
<proteinExistence type="predicted"/>
<feature type="region of interest" description="Disordered" evidence="1">
    <location>
        <begin position="344"/>
        <end position="363"/>
    </location>
</feature>
<name>A0ABD3SNX3_9LAMI</name>
<feature type="compositionally biased region" description="Basic and acidic residues" evidence="1">
    <location>
        <begin position="472"/>
        <end position="487"/>
    </location>
</feature>
<dbReference type="Proteomes" id="UP001634393">
    <property type="component" value="Unassembled WGS sequence"/>
</dbReference>
<comment type="caution">
    <text evidence="3">The sequence shown here is derived from an EMBL/GenBank/DDBJ whole genome shotgun (WGS) entry which is preliminary data.</text>
</comment>
<sequence length="843" mass="96474">MERSRQRKSKSSPANEGYRQLRKQKSVSKSYSDSRSYNDGNTWDNKFKYDMGQSSSARPNGTPIRKLVAEEMTTEAEYKRRFSSLIARLIGMERIHSKWHLSRQPKGFSSYQHKQVPVDIQRNSQLYDNGHLIRRRSFYHQQPMDVYGNREPPHDVNRRLSSKWSVNSMLTKHEMALIQRRFDSRAPVKRIDSNKDICLEYLRRPDSLLMKHVNDLHVDPTSYRGSHLANLRSSNSAIYEAESKAWNPELRRKDGLLLESQNRHRAHVSSRNASKTQQVEKIIEPTRITVLKPHHRKMRDSGISGSSSSHEQPYSLGYSKPISEEAKKIAIKITRRMRYGYEGYAGDESSYDASESDPDSESEGSDFWYMKYLEGSNSRNKHPSITLGEAENKEAKQRHSERWRATPRYQDLEMVGEGLTLGEMLSLPDKEPRHVQLNLGRASNSFGRDGWKEGTSRTSSRSRSLLPSTGETSHRRSSYHDDVDPTRHGKSKAIDFSSKDSKSRGKKPLPYQHVFNKDRDPELEANFELQMEAQVKDLSFQLPKFQMDAKNKGPAFDENRSTISSKSSELESSSVDDKYTVHDQEDSGDQVLHKGPPEQDSPSLEGSKEVNRSSPVSVLEVPLTEETSANSESFERVGAALRELQMQVNLLKMEQDSNPEAPPALAPIEEEVAELSPTGVNYILGTQGWETCYTLDALLDSGLDSSSFDIYSVMSHSPNDSLLDHKVFDNLENQYSDKTNGLRSERMLLFDRVNLALCEMYQEHVDLFPWVMPKLVKGFSCKGEKEWVRIALEKLINQECEIPEKVLDREMQWKDSKGEIDAIGNEIENLLIDEMIVEVLSCE</sequence>
<keyword evidence="4" id="KW-1185">Reference proteome</keyword>
<evidence type="ECO:0000313" key="3">
    <source>
        <dbReference type="EMBL" id="KAL3825967.1"/>
    </source>
</evidence>
<feature type="compositionally biased region" description="Basic and acidic residues" evidence="1">
    <location>
        <begin position="390"/>
        <end position="404"/>
    </location>
</feature>
<dbReference type="Pfam" id="PF14309">
    <property type="entry name" value="DUF4378"/>
    <property type="match status" value="1"/>
</dbReference>
<feature type="compositionally biased region" description="Low complexity" evidence="1">
    <location>
        <begin position="456"/>
        <end position="469"/>
    </location>
</feature>
<feature type="region of interest" description="Disordered" evidence="1">
    <location>
        <begin position="292"/>
        <end position="319"/>
    </location>
</feature>
<organism evidence="3 4">
    <name type="scientific">Penstemon smallii</name>
    <dbReference type="NCBI Taxonomy" id="265156"/>
    <lineage>
        <taxon>Eukaryota</taxon>
        <taxon>Viridiplantae</taxon>
        <taxon>Streptophyta</taxon>
        <taxon>Embryophyta</taxon>
        <taxon>Tracheophyta</taxon>
        <taxon>Spermatophyta</taxon>
        <taxon>Magnoliopsida</taxon>
        <taxon>eudicotyledons</taxon>
        <taxon>Gunneridae</taxon>
        <taxon>Pentapetalae</taxon>
        <taxon>asterids</taxon>
        <taxon>lamiids</taxon>
        <taxon>Lamiales</taxon>
        <taxon>Plantaginaceae</taxon>
        <taxon>Cheloneae</taxon>
        <taxon>Penstemon</taxon>
    </lineage>
</organism>
<feature type="region of interest" description="Disordered" evidence="1">
    <location>
        <begin position="1"/>
        <end position="37"/>
    </location>
</feature>
<protein>
    <recommendedName>
        <fullName evidence="2">DUF4378 domain-containing protein</fullName>
    </recommendedName>
</protein>
<feature type="compositionally biased region" description="Basic and acidic residues" evidence="1">
    <location>
        <begin position="575"/>
        <end position="597"/>
    </location>
</feature>
<evidence type="ECO:0000256" key="1">
    <source>
        <dbReference type="SAM" id="MobiDB-lite"/>
    </source>
</evidence>
<dbReference type="AlphaFoldDB" id="A0ABD3SNX3"/>
<feature type="compositionally biased region" description="Acidic residues" evidence="1">
    <location>
        <begin position="354"/>
        <end position="363"/>
    </location>
</feature>
<accession>A0ABD3SNX3</accession>
<reference evidence="3 4" key="1">
    <citation type="submission" date="2024-12" db="EMBL/GenBank/DDBJ databases">
        <title>The unique morphological basis and parallel evolutionary history of personate flowers in Penstemon.</title>
        <authorList>
            <person name="Depatie T.H."/>
            <person name="Wessinger C.A."/>
        </authorList>
    </citation>
    <scope>NUCLEOTIDE SEQUENCE [LARGE SCALE GENOMIC DNA]</scope>
    <source>
        <strain evidence="3">WTNN_2</strain>
        <tissue evidence="3">Leaf</tissue>
    </source>
</reference>
<feature type="region of interest" description="Disordered" evidence="1">
    <location>
        <begin position="378"/>
        <end position="409"/>
    </location>
</feature>
<feature type="domain" description="DUF4378" evidence="2">
    <location>
        <begin position="693"/>
        <end position="838"/>
    </location>
</feature>